<accession>A0A0B7ADA4</accession>
<evidence type="ECO:0008006" key="3">
    <source>
        <dbReference type="Google" id="ProtNLM"/>
    </source>
</evidence>
<protein>
    <recommendedName>
        <fullName evidence="3">UBA domain-containing protein</fullName>
    </recommendedName>
</protein>
<reference evidence="2" key="1">
    <citation type="submission" date="2014-12" db="EMBL/GenBank/DDBJ databases">
        <title>Insight into the proteome of Arion vulgaris.</title>
        <authorList>
            <person name="Aradska J."/>
            <person name="Bulat T."/>
            <person name="Smidak R."/>
            <person name="Sarate P."/>
            <person name="Gangsoo J."/>
            <person name="Sialana F."/>
            <person name="Bilban M."/>
            <person name="Lubec G."/>
        </authorList>
    </citation>
    <scope>NUCLEOTIDE SEQUENCE</scope>
    <source>
        <tissue evidence="2">Skin</tissue>
    </source>
</reference>
<organism evidence="2">
    <name type="scientific">Arion vulgaris</name>
    <dbReference type="NCBI Taxonomy" id="1028688"/>
    <lineage>
        <taxon>Eukaryota</taxon>
        <taxon>Metazoa</taxon>
        <taxon>Spiralia</taxon>
        <taxon>Lophotrochozoa</taxon>
        <taxon>Mollusca</taxon>
        <taxon>Gastropoda</taxon>
        <taxon>Heterobranchia</taxon>
        <taxon>Euthyneura</taxon>
        <taxon>Panpulmonata</taxon>
        <taxon>Eupulmonata</taxon>
        <taxon>Stylommatophora</taxon>
        <taxon>Helicina</taxon>
        <taxon>Arionoidea</taxon>
        <taxon>Arionidae</taxon>
        <taxon>Arion</taxon>
    </lineage>
</organism>
<proteinExistence type="predicted"/>
<dbReference type="EMBL" id="HACG01031141">
    <property type="protein sequence ID" value="CEK78006.1"/>
    <property type="molecule type" value="Transcribed_RNA"/>
</dbReference>
<dbReference type="EMBL" id="HACG01031140">
    <property type="protein sequence ID" value="CEK78005.1"/>
    <property type="molecule type" value="Transcribed_RNA"/>
</dbReference>
<evidence type="ECO:0000313" key="2">
    <source>
        <dbReference type="EMBL" id="CEK78006.1"/>
    </source>
</evidence>
<gene>
    <name evidence="2" type="primary">ORF107792</name>
    <name evidence="1" type="synonym">ORF107782</name>
</gene>
<evidence type="ECO:0000313" key="1">
    <source>
        <dbReference type="EMBL" id="CEK78005.1"/>
    </source>
</evidence>
<name>A0A0B7ADA4_9EUPU</name>
<sequence length="60" mass="6975">MLSNHTHCDFDKRMSRIKTLYHLIEFGFSADKLISAVCMVERGDLQNQHHLATVSVEMLR</sequence>
<dbReference type="AlphaFoldDB" id="A0A0B7ADA4"/>